<sequence>MKCIWFSKAFLWGFVCLCLMSSYLELELGSSICLLNKELLSNSHTEAECSRGCHGPPTSKTDKIPQALRMECAPPAGGGSQQCLKRPGRTPSLHTVAGGCALSQGLAHTFLFEVQG</sequence>
<keyword evidence="1" id="KW-0732">Signal</keyword>
<evidence type="ECO:0008006" key="4">
    <source>
        <dbReference type="Google" id="ProtNLM"/>
    </source>
</evidence>
<organism evidence="2 3">
    <name type="scientific">Rangifer tarandus platyrhynchus</name>
    <name type="common">Svalbard reindeer</name>
    <dbReference type="NCBI Taxonomy" id="3082113"/>
    <lineage>
        <taxon>Eukaryota</taxon>
        <taxon>Metazoa</taxon>
        <taxon>Chordata</taxon>
        <taxon>Craniata</taxon>
        <taxon>Vertebrata</taxon>
        <taxon>Euteleostomi</taxon>
        <taxon>Mammalia</taxon>
        <taxon>Eutheria</taxon>
        <taxon>Laurasiatheria</taxon>
        <taxon>Artiodactyla</taxon>
        <taxon>Ruminantia</taxon>
        <taxon>Pecora</taxon>
        <taxon>Cervidae</taxon>
        <taxon>Odocoileinae</taxon>
        <taxon>Rangifer</taxon>
    </lineage>
</organism>
<evidence type="ECO:0000313" key="2">
    <source>
        <dbReference type="EMBL" id="CAI9156208.1"/>
    </source>
</evidence>
<reference evidence="2" key="1">
    <citation type="submission" date="2023-04" db="EMBL/GenBank/DDBJ databases">
        <authorList>
            <consortium name="ELIXIR-Norway"/>
        </authorList>
    </citation>
    <scope>NUCLEOTIDE SEQUENCE [LARGE SCALE GENOMIC DNA]</scope>
</reference>
<keyword evidence="3" id="KW-1185">Reference proteome</keyword>
<feature type="chain" id="PRO_5046334477" description="Secreted protein" evidence="1">
    <location>
        <begin position="30"/>
        <end position="116"/>
    </location>
</feature>
<accession>A0ABN8Y428</accession>
<gene>
    <name evidence="2" type="ORF">MRATA1EN1_LOCUS5170</name>
</gene>
<feature type="signal peptide" evidence="1">
    <location>
        <begin position="1"/>
        <end position="29"/>
    </location>
</feature>
<name>A0ABN8Y428_RANTA</name>
<evidence type="ECO:0000256" key="1">
    <source>
        <dbReference type="SAM" id="SignalP"/>
    </source>
</evidence>
<protein>
    <recommendedName>
        <fullName evidence="4">Secreted protein</fullName>
    </recommendedName>
</protein>
<evidence type="ECO:0000313" key="3">
    <source>
        <dbReference type="Proteomes" id="UP001176941"/>
    </source>
</evidence>
<proteinExistence type="predicted"/>
<dbReference type="Proteomes" id="UP001176941">
    <property type="component" value="Chromosome 14"/>
</dbReference>
<dbReference type="EMBL" id="OX459950">
    <property type="protein sequence ID" value="CAI9156208.1"/>
    <property type="molecule type" value="Genomic_DNA"/>
</dbReference>